<dbReference type="FunFam" id="1.25.70.10:FF:000003">
    <property type="entry name" value="transcription termination factor 2, mitochondrial"/>
    <property type="match status" value="1"/>
</dbReference>
<evidence type="ECO:0000256" key="3">
    <source>
        <dbReference type="ARBA" id="ARBA00011245"/>
    </source>
</evidence>
<keyword evidence="5" id="KW-0597">Phosphoprotein</keyword>
<protein>
    <submittedName>
        <fullName evidence="14">Transcription termination factor 1, mitochondrial</fullName>
    </submittedName>
</protein>
<dbReference type="PANTHER" id="PTHR15437:SF2">
    <property type="entry name" value="TRANSCRIPTION TERMINATION FACTOR 1, MITOCHONDRIAL"/>
    <property type="match status" value="1"/>
</dbReference>
<evidence type="ECO:0000256" key="9">
    <source>
        <dbReference type="ARBA" id="ARBA00023125"/>
    </source>
</evidence>
<dbReference type="InterPro" id="IPR003690">
    <property type="entry name" value="MTERF"/>
</dbReference>
<keyword evidence="4" id="KW-0806">Transcription termination</keyword>
<reference evidence="14" key="1">
    <citation type="submission" date="2025-08" db="UniProtKB">
        <authorList>
            <consortium name="RefSeq"/>
        </authorList>
    </citation>
    <scope>IDENTIFICATION</scope>
</reference>
<evidence type="ECO:0000313" key="13">
    <source>
        <dbReference type="Proteomes" id="UP000504632"/>
    </source>
</evidence>
<dbReference type="PANTHER" id="PTHR15437">
    <property type="entry name" value="TRANSCRIPTION TERMINATION FACTOR, MITOCHONDRIAL"/>
    <property type="match status" value="1"/>
</dbReference>
<dbReference type="InParanoid" id="A0A6J2WL38"/>
<dbReference type="GO" id="GO:0003677">
    <property type="term" value="F:DNA binding"/>
    <property type="evidence" value="ECO:0007669"/>
    <property type="project" value="UniProtKB-KW"/>
</dbReference>
<keyword evidence="11" id="KW-0804">Transcription</keyword>
<evidence type="ECO:0000256" key="5">
    <source>
        <dbReference type="ARBA" id="ARBA00022553"/>
    </source>
</evidence>
<accession>A0A6J2WL38</accession>
<dbReference type="GO" id="GO:0005759">
    <property type="term" value="C:mitochondrial matrix"/>
    <property type="evidence" value="ECO:0007669"/>
    <property type="project" value="TreeGrafter"/>
</dbReference>
<evidence type="ECO:0000256" key="8">
    <source>
        <dbReference type="ARBA" id="ARBA00023015"/>
    </source>
</evidence>
<evidence type="ECO:0000313" key="14">
    <source>
        <dbReference type="RefSeq" id="XP_030644357.1"/>
    </source>
</evidence>
<evidence type="ECO:0000256" key="7">
    <source>
        <dbReference type="ARBA" id="ARBA00022946"/>
    </source>
</evidence>
<evidence type="ECO:0000256" key="10">
    <source>
        <dbReference type="ARBA" id="ARBA00023128"/>
    </source>
</evidence>
<organism evidence="13 14">
    <name type="scientific">Chanos chanos</name>
    <name type="common">Milkfish</name>
    <name type="synonym">Mugil chanos</name>
    <dbReference type="NCBI Taxonomy" id="29144"/>
    <lineage>
        <taxon>Eukaryota</taxon>
        <taxon>Metazoa</taxon>
        <taxon>Chordata</taxon>
        <taxon>Craniata</taxon>
        <taxon>Vertebrata</taxon>
        <taxon>Euteleostomi</taxon>
        <taxon>Actinopterygii</taxon>
        <taxon>Neopterygii</taxon>
        <taxon>Teleostei</taxon>
        <taxon>Ostariophysi</taxon>
        <taxon>Gonorynchiformes</taxon>
        <taxon>Chanidae</taxon>
        <taxon>Chanos</taxon>
    </lineage>
</organism>
<dbReference type="Proteomes" id="UP000504632">
    <property type="component" value="Chromosome 12"/>
</dbReference>
<evidence type="ECO:0000256" key="11">
    <source>
        <dbReference type="ARBA" id="ARBA00023163"/>
    </source>
</evidence>
<dbReference type="SMART" id="SM00733">
    <property type="entry name" value="Mterf"/>
    <property type="match status" value="5"/>
</dbReference>
<evidence type="ECO:0000256" key="1">
    <source>
        <dbReference type="ARBA" id="ARBA00004173"/>
    </source>
</evidence>
<sequence>MAMKRISALLGLYSSSSLQQLRQMPVILRRSYNAAIPNNKTSQGNPENESLLGNLATMGVDLKMARRRQPGVLRKVLTNEIGLARFLQSKGANREMIASIISRYPRAITRSSEHLEERWGLWWSIFKSNKEIVSILHRSPESFFRSSDNENLEKNIMFLSSLGINPRDLRRLLTTAPRTFSNSLELNRQMVELLQDVCVSLGGENPEQFVKAVISRNLYILIRSTKRIRANIDFLRTSLNISDAELLTLLQGHGAEIIDVSHESLKRNFKKLQEKLLSLGCNNTDVKRLILSYSSVLFGSPSTLSNKLDCLMKGGITIKQILDKPKVLDFSISTMKHRLNELHRVAYDFKNNGIAILDTSHKRFEAKLEKLNYEE</sequence>
<dbReference type="OrthoDB" id="637682at2759"/>
<dbReference type="RefSeq" id="XP_030644357.1">
    <property type="nucleotide sequence ID" value="XM_030788497.1"/>
</dbReference>
<proteinExistence type="inferred from homology"/>
<dbReference type="GeneID" id="115824742"/>
<keyword evidence="6" id="KW-0677">Repeat</keyword>
<evidence type="ECO:0000256" key="12">
    <source>
        <dbReference type="ARBA" id="ARBA00037520"/>
    </source>
</evidence>
<dbReference type="CTD" id="7978"/>
<dbReference type="Gene3D" id="1.25.70.10">
    <property type="entry name" value="Transcription termination factor 3, mitochondrial"/>
    <property type="match status" value="2"/>
</dbReference>
<comment type="subcellular location">
    <subcellularLocation>
        <location evidence="1">Mitochondrion</location>
    </subcellularLocation>
</comment>
<comment type="similarity">
    <text evidence="2">Belongs to the mTERF family.</text>
</comment>
<gene>
    <name evidence="14" type="primary">mterf1</name>
</gene>
<keyword evidence="10" id="KW-0496">Mitochondrion</keyword>
<keyword evidence="9" id="KW-0238">DNA-binding</keyword>
<evidence type="ECO:0000256" key="2">
    <source>
        <dbReference type="ARBA" id="ARBA00007692"/>
    </source>
</evidence>
<comment type="subunit">
    <text evidence="3">Monomer.</text>
</comment>
<dbReference type="Pfam" id="PF02536">
    <property type="entry name" value="mTERF"/>
    <property type="match status" value="1"/>
</dbReference>
<name>A0A6J2WL38_CHACN</name>
<evidence type="ECO:0000256" key="6">
    <source>
        <dbReference type="ARBA" id="ARBA00022737"/>
    </source>
</evidence>
<dbReference type="GO" id="GO:0006393">
    <property type="term" value="P:termination of mitochondrial transcription"/>
    <property type="evidence" value="ECO:0007669"/>
    <property type="project" value="TreeGrafter"/>
</dbReference>
<dbReference type="InterPro" id="IPR038538">
    <property type="entry name" value="MTERF_sf"/>
</dbReference>
<keyword evidence="13" id="KW-1185">Reference proteome</keyword>
<keyword evidence="7" id="KW-0809">Transit peptide</keyword>
<dbReference type="AlphaFoldDB" id="A0A6J2WL38"/>
<evidence type="ECO:0000256" key="4">
    <source>
        <dbReference type="ARBA" id="ARBA00022472"/>
    </source>
</evidence>
<keyword evidence="8" id="KW-0805">Transcription regulation</keyword>
<comment type="function">
    <text evidence="12">Transcription termination factor. Binds to a 28 bp region within the tRNA(Leu(uur)) gene at a position immediately adjacent to and downstream of the 16S rRNA gene; this region comprises a tridecamer sequence critical for directing accurate termination. Binds DNA along the major grove and promotes DNA bending and partial unwinding. Promotes base flipping. Transcription termination activity appears to be polarized with highest specificity for transcripts initiated on the light strand.</text>
</comment>